<reference evidence="5" key="2">
    <citation type="submission" date="2024-04" db="EMBL/GenBank/DDBJ databases">
        <authorList>
            <person name="Chen Y."/>
            <person name="Shah S."/>
            <person name="Dougan E. K."/>
            <person name="Thang M."/>
            <person name="Chan C."/>
        </authorList>
    </citation>
    <scope>NUCLEOTIDE SEQUENCE [LARGE SCALE GENOMIC DNA]</scope>
</reference>
<dbReference type="AlphaFoldDB" id="A0A9P1DTF7"/>
<dbReference type="InterPro" id="IPR018247">
    <property type="entry name" value="EF_Hand_1_Ca_BS"/>
</dbReference>
<feature type="compositionally biased region" description="Polar residues" evidence="2">
    <location>
        <begin position="831"/>
        <end position="841"/>
    </location>
</feature>
<dbReference type="InterPro" id="IPR052603">
    <property type="entry name" value="EFCB6"/>
</dbReference>
<dbReference type="PROSITE" id="PS00018">
    <property type="entry name" value="EF_HAND_1"/>
    <property type="match status" value="1"/>
</dbReference>
<dbReference type="Pfam" id="PF13499">
    <property type="entry name" value="EF-hand_7"/>
    <property type="match status" value="1"/>
</dbReference>
<dbReference type="EMBL" id="CAMXCT030006516">
    <property type="protein sequence ID" value="CAL4802463.1"/>
    <property type="molecule type" value="Genomic_DNA"/>
</dbReference>
<feature type="compositionally biased region" description="Basic residues" evidence="2">
    <location>
        <begin position="127"/>
        <end position="139"/>
    </location>
</feature>
<dbReference type="PANTHER" id="PTHR20875:SF0">
    <property type="entry name" value="GH12158P"/>
    <property type="match status" value="1"/>
</dbReference>
<name>A0A9P1DTF7_9DINO</name>
<dbReference type="Proteomes" id="UP001152797">
    <property type="component" value="Unassembled WGS sequence"/>
</dbReference>
<sequence length="1037" mass="117334">MAVCGKYRKERTHNTGASNRAASWAPHEGPIDFDANMRSTMPIKMRFKIDTQVPSLPTGTGNQDFSPKLPGHDYRQPRSDPRETARIRKETRAREAADAQATLDSTIPTLTRKGLSQDLTMSPTRSEKKKAPKPAPRWKAKSWYEAPHYVQAPLQRDEGETWNSMESHKIQGEIKGKDRLMRTVRRPEDVGTPDSEAKGRNHPLYFDKEEYYPGRSLIDAVSEEPDNDFPVRPAHLPDFYNPPPLDADSVSRVHRIREVVRQRYAGRPRLMNVFRACSMQKPGYVFPRDLKRVFDQMGIKVNDSECDILVKAVDRDRKGAITYEEFADLIYGPRLAVGDSPQEAQERHVRFITKKLVDNLLSNGQALGKAFCEIDPERHYAVSKDQFANAIATACNHISHQAVEFLWASQFPGQENESLDKKVIDWRDFMGQLAHFAHNNRAPTPCTVQGRKRQYDLLQRTAPLTGGRLEDLELNRPDQNADDEVQIVGGNLCHRATDLPHRPRDAAMLTEHYVEVLRAKAQRTERALPELIRKSRLQELLKDRDTVHQDDLIDMLVNELEEPNTQASLQRKEPIYAHSAKGADVMTLDQPIEGAAEAEVDAAPAPPAAPSAVAQGLAGPPASLKLLRGDIEAFVVTQRHNRDHEVDVQQFIENVYKPPDEKKVIHYVNDGLNRVLRGNPPPRERPPDSEKPRYENYWQARYVMEALADAIALVENSNGEKLKPSKMFKRLDFDNDGYLSLSDLRSACEKFKIPNSSADLHALFSLLDKDDRGAVDIGEFTRNYQVHQGSLLDSMMRPIKSVKHEGGVEFGGPIQEKMDAQMRELEERHQSQALRSSSAPPNSGDDGASEHGSRQNPITRAGSDVGSNRSQISRTGASIAGSAPIYDIQVNQLTGKARISDVIRSRFNAWKPDKSELYTSLPKTRFGMTIFPDTRHVAEPSVPLCSHSMGDAERFKTTNNMHSIFSVPDHQCPQVADTMQKHATREYKVERIRARQRDFWERSWAANEAAQQYDEMKVARKAMNLLNYERRCHMACA</sequence>
<dbReference type="OrthoDB" id="440719at2759"/>
<feature type="compositionally biased region" description="Basic and acidic residues" evidence="2">
    <location>
        <begin position="682"/>
        <end position="693"/>
    </location>
</feature>
<dbReference type="GO" id="GO:0005509">
    <property type="term" value="F:calcium ion binding"/>
    <property type="evidence" value="ECO:0007669"/>
    <property type="project" value="InterPro"/>
</dbReference>
<accession>A0A9P1DTF7</accession>
<dbReference type="SMART" id="SM00054">
    <property type="entry name" value="EFh"/>
    <property type="match status" value="3"/>
</dbReference>
<feature type="domain" description="EF-hand" evidence="3">
    <location>
        <begin position="755"/>
        <end position="790"/>
    </location>
</feature>
<organism evidence="4">
    <name type="scientific">Cladocopium goreaui</name>
    <dbReference type="NCBI Taxonomy" id="2562237"/>
    <lineage>
        <taxon>Eukaryota</taxon>
        <taxon>Sar</taxon>
        <taxon>Alveolata</taxon>
        <taxon>Dinophyceae</taxon>
        <taxon>Suessiales</taxon>
        <taxon>Symbiodiniaceae</taxon>
        <taxon>Cladocopium</taxon>
    </lineage>
</organism>
<keyword evidence="1" id="KW-0106">Calcium</keyword>
<dbReference type="Gene3D" id="1.10.238.10">
    <property type="entry name" value="EF-hand"/>
    <property type="match status" value="2"/>
</dbReference>
<feature type="region of interest" description="Disordered" evidence="2">
    <location>
        <begin position="822"/>
        <end position="871"/>
    </location>
</feature>
<dbReference type="InterPro" id="IPR011992">
    <property type="entry name" value="EF-hand-dom_pair"/>
</dbReference>
<proteinExistence type="predicted"/>
<evidence type="ECO:0000313" key="7">
    <source>
        <dbReference type="Proteomes" id="UP001152797"/>
    </source>
</evidence>
<feature type="region of interest" description="Disordered" evidence="2">
    <location>
        <begin position="673"/>
        <end position="693"/>
    </location>
</feature>
<gene>
    <name evidence="4" type="ORF">C1SCF055_LOCUS39997</name>
</gene>
<evidence type="ECO:0000256" key="1">
    <source>
        <dbReference type="ARBA" id="ARBA00022837"/>
    </source>
</evidence>
<dbReference type="PROSITE" id="PS50222">
    <property type="entry name" value="EF_HAND_2"/>
    <property type="match status" value="3"/>
</dbReference>
<feature type="domain" description="EF-hand" evidence="3">
    <location>
        <begin position="719"/>
        <end position="754"/>
    </location>
</feature>
<feature type="compositionally biased region" description="Basic residues" evidence="2">
    <location>
        <begin position="1"/>
        <end position="11"/>
    </location>
</feature>
<evidence type="ECO:0000259" key="3">
    <source>
        <dbReference type="PROSITE" id="PS50222"/>
    </source>
</evidence>
<keyword evidence="7" id="KW-1185">Reference proteome</keyword>
<feature type="region of interest" description="Disordered" evidence="2">
    <location>
        <begin position="53"/>
        <end position="139"/>
    </location>
</feature>
<dbReference type="EMBL" id="CAMXCT010006516">
    <property type="protein sequence ID" value="CAI4015151.1"/>
    <property type="molecule type" value="Genomic_DNA"/>
</dbReference>
<evidence type="ECO:0000313" key="6">
    <source>
        <dbReference type="EMBL" id="CAL4802463.1"/>
    </source>
</evidence>
<dbReference type="Pfam" id="PF13833">
    <property type="entry name" value="EF-hand_8"/>
    <property type="match status" value="1"/>
</dbReference>
<feature type="region of interest" description="Disordered" evidence="2">
    <location>
        <begin position="1"/>
        <end position="32"/>
    </location>
</feature>
<protein>
    <submittedName>
        <fullName evidence="6">EF-hand domain-containing protein</fullName>
    </submittedName>
</protein>
<feature type="compositionally biased region" description="Basic and acidic residues" evidence="2">
    <location>
        <begin position="70"/>
        <end position="97"/>
    </location>
</feature>
<dbReference type="PANTHER" id="PTHR20875">
    <property type="entry name" value="EF-HAND CALCIUM-BINDING DOMAIN-CONTAINING PROTEIN 6-RELATED"/>
    <property type="match status" value="1"/>
</dbReference>
<evidence type="ECO:0000256" key="2">
    <source>
        <dbReference type="SAM" id="MobiDB-lite"/>
    </source>
</evidence>
<comment type="caution">
    <text evidence="4">The sequence shown here is derived from an EMBL/GenBank/DDBJ whole genome shotgun (WGS) entry which is preliminary data.</text>
</comment>
<dbReference type="EMBL" id="CAMXCT020006516">
    <property type="protein sequence ID" value="CAL1168526.1"/>
    <property type="molecule type" value="Genomic_DNA"/>
</dbReference>
<dbReference type="SUPFAM" id="SSF47473">
    <property type="entry name" value="EF-hand"/>
    <property type="match status" value="1"/>
</dbReference>
<reference evidence="4" key="1">
    <citation type="submission" date="2022-10" db="EMBL/GenBank/DDBJ databases">
        <authorList>
            <person name="Chen Y."/>
            <person name="Dougan E. K."/>
            <person name="Chan C."/>
            <person name="Rhodes N."/>
            <person name="Thang M."/>
        </authorList>
    </citation>
    <scope>NUCLEOTIDE SEQUENCE</scope>
</reference>
<evidence type="ECO:0000313" key="4">
    <source>
        <dbReference type="EMBL" id="CAI4015151.1"/>
    </source>
</evidence>
<feature type="domain" description="EF-hand" evidence="3">
    <location>
        <begin position="301"/>
        <end position="336"/>
    </location>
</feature>
<feature type="compositionally biased region" description="Polar residues" evidence="2">
    <location>
        <begin position="53"/>
        <end position="65"/>
    </location>
</feature>
<dbReference type="InterPro" id="IPR002048">
    <property type="entry name" value="EF_hand_dom"/>
</dbReference>
<dbReference type="CDD" id="cd00051">
    <property type="entry name" value="EFh"/>
    <property type="match status" value="1"/>
</dbReference>
<evidence type="ECO:0000313" key="5">
    <source>
        <dbReference type="EMBL" id="CAL1168526.1"/>
    </source>
</evidence>